<keyword evidence="3" id="KW-1185">Reference proteome</keyword>
<evidence type="ECO:0008006" key="4">
    <source>
        <dbReference type="Google" id="ProtNLM"/>
    </source>
</evidence>
<gene>
    <name evidence="2" type="ORF">MCHLO_03347</name>
</gene>
<dbReference type="EMBL" id="DF841715">
    <property type="protein sequence ID" value="GAT45786.1"/>
    <property type="molecule type" value="Genomic_DNA"/>
</dbReference>
<dbReference type="Proteomes" id="UP000815677">
    <property type="component" value="Unassembled WGS sequence"/>
</dbReference>
<evidence type="ECO:0000313" key="2">
    <source>
        <dbReference type="EMBL" id="GAT45786.1"/>
    </source>
</evidence>
<evidence type="ECO:0000256" key="1">
    <source>
        <dbReference type="SAM" id="MobiDB-lite"/>
    </source>
</evidence>
<reference evidence="2" key="1">
    <citation type="submission" date="2014-09" db="EMBL/GenBank/DDBJ databases">
        <title>Genome sequence of the luminous mushroom Mycena chlorophos for searching fungal bioluminescence genes.</title>
        <authorList>
            <person name="Tanaka Y."/>
            <person name="Kasuga D."/>
            <person name="Oba Y."/>
            <person name="Hase S."/>
            <person name="Sato K."/>
            <person name="Oba Y."/>
            <person name="Sakakibara Y."/>
        </authorList>
    </citation>
    <scope>NUCLEOTIDE SEQUENCE</scope>
</reference>
<proteinExistence type="predicted"/>
<organism evidence="2 3">
    <name type="scientific">Mycena chlorophos</name>
    <name type="common">Agaric fungus</name>
    <name type="synonym">Agaricus chlorophos</name>
    <dbReference type="NCBI Taxonomy" id="658473"/>
    <lineage>
        <taxon>Eukaryota</taxon>
        <taxon>Fungi</taxon>
        <taxon>Dikarya</taxon>
        <taxon>Basidiomycota</taxon>
        <taxon>Agaricomycotina</taxon>
        <taxon>Agaricomycetes</taxon>
        <taxon>Agaricomycetidae</taxon>
        <taxon>Agaricales</taxon>
        <taxon>Marasmiineae</taxon>
        <taxon>Mycenaceae</taxon>
        <taxon>Mycena</taxon>
    </lineage>
</organism>
<feature type="region of interest" description="Disordered" evidence="1">
    <location>
        <begin position="129"/>
        <end position="148"/>
    </location>
</feature>
<accession>A0ABQ0L3S7</accession>
<feature type="region of interest" description="Disordered" evidence="1">
    <location>
        <begin position="176"/>
        <end position="195"/>
    </location>
</feature>
<protein>
    <recommendedName>
        <fullName evidence="4">Fungal-type protein kinase domain-containing protein</fullName>
    </recommendedName>
</protein>
<sequence>MGDLTVCVWEQPGPPTLHFEHFVSLAVFQFAATATAERYGVYEDLPLNLYMIWDVFHWSWRQLRASDLDLRGRGSIILLQSVIGIEDDRECEGLAWLMQLALASATRQKAAHPLPNGFVPGRLDEPTPVAAAGLMHSPPAPGADLANPAPAPVPAAGLADAAPARALAAGLANAAPAPARGPAHATPPPPRVANAAPAAGLAGAADIIDLTEDEVLVIAEGELGSQRNPIEIED</sequence>
<evidence type="ECO:0000313" key="3">
    <source>
        <dbReference type="Proteomes" id="UP000815677"/>
    </source>
</evidence>
<name>A0ABQ0L3S7_MYCCL</name>